<dbReference type="Gene3D" id="2.60.120.260">
    <property type="entry name" value="Galactose-binding domain-like"/>
    <property type="match status" value="1"/>
</dbReference>
<dbReference type="InterPro" id="IPR008979">
    <property type="entry name" value="Galactose-bd-like_sf"/>
</dbReference>
<dbReference type="PANTHER" id="PTHR42732">
    <property type="entry name" value="BETA-GALACTOSIDASE"/>
    <property type="match status" value="1"/>
</dbReference>
<evidence type="ECO:0000256" key="2">
    <source>
        <dbReference type="ARBA" id="ARBA00022801"/>
    </source>
</evidence>
<dbReference type="Gene3D" id="2.60.40.10">
    <property type="entry name" value="Immunoglobulins"/>
    <property type="match status" value="1"/>
</dbReference>
<dbReference type="Gene3D" id="3.20.20.80">
    <property type="entry name" value="Glycosidases"/>
    <property type="match status" value="1"/>
</dbReference>
<proteinExistence type="inferred from homology"/>
<protein>
    <submittedName>
        <fullName evidence="7">Beta-galactosidase</fullName>
    </submittedName>
</protein>
<dbReference type="PANTHER" id="PTHR42732:SF1">
    <property type="entry name" value="BETA-MANNOSIDASE"/>
    <property type="match status" value="1"/>
</dbReference>
<feature type="chain" id="PRO_5036343144" evidence="4">
    <location>
        <begin position="20"/>
        <end position="919"/>
    </location>
</feature>
<dbReference type="SUPFAM" id="SSF51445">
    <property type="entry name" value="(Trans)glycosidases"/>
    <property type="match status" value="1"/>
</dbReference>
<comment type="caution">
    <text evidence="7">The sequence shown here is derived from an EMBL/GenBank/DDBJ whole genome shotgun (WGS) entry which is preliminary data.</text>
</comment>
<dbReference type="InterPro" id="IPR017853">
    <property type="entry name" value="GH"/>
</dbReference>
<dbReference type="Pfam" id="PF00703">
    <property type="entry name" value="Glyco_hydro_2"/>
    <property type="match status" value="1"/>
</dbReference>
<evidence type="ECO:0000259" key="5">
    <source>
        <dbReference type="Pfam" id="PF00703"/>
    </source>
</evidence>
<dbReference type="EMBL" id="QSEF01000036">
    <property type="protein sequence ID" value="RGZ43561.1"/>
    <property type="molecule type" value="Genomic_DNA"/>
</dbReference>
<evidence type="ECO:0000313" key="7">
    <source>
        <dbReference type="EMBL" id="RHH80227.1"/>
    </source>
</evidence>
<evidence type="ECO:0000313" key="8">
    <source>
        <dbReference type="Proteomes" id="UP000283732"/>
    </source>
</evidence>
<dbReference type="InterPro" id="IPR006102">
    <property type="entry name" value="Ig-like_GH2"/>
</dbReference>
<accession>A0A3R6ECH9</accession>
<dbReference type="RefSeq" id="WP_122203661.1">
    <property type="nucleotide sequence ID" value="NZ_QRKC01000001.1"/>
</dbReference>
<keyword evidence="3" id="KW-0326">Glycosidase</keyword>
<evidence type="ECO:0000256" key="4">
    <source>
        <dbReference type="SAM" id="SignalP"/>
    </source>
</evidence>
<dbReference type="Proteomes" id="UP000283732">
    <property type="component" value="Unassembled WGS sequence"/>
</dbReference>
<dbReference type="GO" id="GO:0005975">
    <property type="term" value="P:carbohydrate metabolic process"/>
    <property type="evidence" value="ECO:0007669"/>
    <property type="project" value="InterPro"/>
</dbReference>
<gene>
    <name evidence="7" type="ORF">DW191_03655</name>
    <name evidence="6" type="ORF">DW986_18100</name>
</gene>
<sequence length="919" mass="104794">MKRLSMLLVGLFACLTVQAAQTDRMDLSGLWRFQLDPMGFGKTPGSELYLSKLTETIELPGSMDEGGKGIRNIVAHVDRLSRKFEYCGQAWYQREVVIPEEWEGREIILSLERCHWETAVFVDGEPVATDERLSTPNRFILTKQLTPGLHTLTLCVDNRLKYPMDQWNHGTTEYTQTNWNGVVGRMELIAKPSCYIGKMDIYPNLEAKKVKVCLALHVSGKQAEGELTLRIREKDGKEVCRTVVPVSLSGKDEKIEQELALGRDMKLWDEFSPALYDLTATLATEAGEDTCTSVFGMRHVEQGRHHIRVNGRDIHLRGVLDCCVFPLTGYPATDVKEWKRIFNTVKDYGMNHVRFHSWCPPEAAFDAADELGLYLQVELPMWIKDVGQYPARRDFFEKEMYAILDEYGNHPSFILFCNGNENEGDFAVLEDLVKKGQARDNRRLYSASTARTHVKSDQYYASHVAANVGEKNKRWITVYEGKPSTDWDRSEESAIDVPVIAHETGQRCMYPNFEEMKKYTGVLEPRNFKVYQDRLAKNGMLHQAGEFFRATGAHTVLQYKEVNEALLRTSTSGGFQLLGLSDFPGQGSAFVGILDAFWESKGLVTPEKYRESCAPIVLLARFQKRAYTNAETFTAKMGIYHFGPEAIRKGQLTWQLESESGEIAASGKLGHKEIPFSTVDSLGVIHIPLDKITIAGRYTLKARIAGNIRNEWDIWVYPAVKQPASEGYKYVRRWTEAKELLQKGENVLLIPDSCAGRKTHFASHFWNPIMFNWNPMIVGTRIEHRHPVFRDFPTSYYADWQWWDILNYATAVDLTDMRALTPVIQSVDTYEVNRKLGVSFEARVGSGKLFVLVVDPVKDIEKRPAMQQLLTSVRNYVASDRFAPTVTLQLYELDALFDYNKIRETETRSDEAVKQLLNQ</sequence>
<dbReference type="EMBL" id="QRKC01000001">
    <property type="protein sequence ID" value="RHH80227.1"/>
    <property type="molecule type" value="Genomic_DNA"/>
</dbReference>
<keyword evidence="4" id="KW-0732">Signal</keyword>
<evidence type="ECO:0000256" key="1">
    <source>
        <dbReference type="ARBA" id="ARBA00007401"/>
    </source>
</evidence>
<evidence type="ECO:0000313" key="9">
    <source>
        <dbReference type="Proteomes" id="UP000285173"/>
    </source>
</evidence>
<dbReference type="SUPFAM" id="SSF49785">
    <property type="entry name" value="Galactose-binding domain-like"/>
    <property type="match status" value="1"/>
</dbReference>
<dbReference type="InterPro" id="IPR013783">
    <property type="entry name" value="Ig-like_fold"/>
</dbReference>
<dbReference type="InterPro" id="IPR036156">
    <property type="entry name" value="Beta-gal/glucu_dom_sf"/>
</dbReference>
<dbReference type="SUPFAM" id="SSF49303">
    <property type="entry name" value="beta-Galactosidase/glucuronidase domain"/>
    <property type="match status" value="1"/>
</dbReference>
<feature type="domain" description="Glycoside hydrolase family 2 immunoglobulin-like beta-sandwich" evidence="5">
    <location>
        <begin position="195"/>
        <end position="298"/>
    </location>
</feature>
<organism evidence="7 8">
    <name type="scientific">Parabacteroides merdae</name>
    <dbReference type="NCBI Taxonomy" id="46503"/>
    <lineage>
        <taxon>Bacteria</taxon>
        <taxon>Pseudomonadati</taxon>
        <taxon>Bacteroidota</taxon>
        <taxon>Bacteroidia</taxon>
        <taxon>Bacteroidales</taxon>
        <taxon>Tannerellaceae</taxon>
        <taxon>Parabacteroides</taxon>
    </lineage>
</organism>
<dbReference type="GO" id="GO:0004553">
    <property type="term" value="F:hydrolase activity, hydrolyzing O-glycosyl compounds"/>
    <property type="evidence" value="ECO:0007669"/>
    <property type="project" value="InterPro"/>
</dbReference>
<dbReference type="AlphaFoldDB" id="A0A3R6ECH9"/>
<keyword evidence="2" id="KW-0378">Hydrolase</keyword>
<evidence type="ECO:0000256" key="3">
    <source>
        <dbReference type="ARBA" id="ARBA00023295"/>
    </source>
</evidence>
<comment type="similarity">
    <text evidence="1">Belongs to the glycosyl hydrolase 2 family.</text>
</comment>
<feature type="signal peptide" evidence="4">
    <location>
        <begin position="1"/>
        <end position="19"/>
    </location>
</feature>
<dbReference type="Proteomes" id="UP000285173">
    <property type="component" value="Unassembled WGS sequence"/>
</dbReference>
<evidence type="ECO:0000313" key="6">
    <source>
        <dbReference type="EMBL" id="RGZ43561.1"/>
    </source>
</evidence>
<dbReference type="InterPro" id="IPR051913">
    <property type="entry name" value="GH2_Domain-Containing"/>
</dbReference>
<name>A0A3R6ECH9_9BACT</name>
<reference evidence="8 9" key="1">
    <citation type="submission" date="2018-08" db="EMBL/GenBank/DDBJ databases">
        <title>A genome reference for cultivated species of the human gut microbiota.</title>
        <authorList>
            <person name="Zou Y."/>
            <person name="Xue W."/>
            <person name="Luo G."/>
        </authorList>
    </citation>
    <scope>NUCLEOTIDE SEQUENCE [LARGE SCALE GENOMIC DNA]</scope>
    <source>
        <strain evidence="7 8">AM16-50</strain>
        <strain evidence="6 9">AM50-15</strain>
    </source>
</reference>